<dbReference type="AlphaFoldDB" id="A0A9P7NA75"/>
<evidence type="ECO:0000313" key="3">
    <source>
        <dbReference type="Proteomes" id="UP000748025"/>
    </source>
</evidence>
<gene>
    <name evidence="2" type="ORF">E4U43_000290</name>
</gene>
<dbReference type="EMBL" id="SRPW01001084">
    <property type="protein sequence ID" value="KAG6007516.1"/>
    <property type="molecule type" value="Genomic_DNA"/>
</dbReference>
<proteinExistence type="predicted"/>
<name>A0A9P7NA75_9HYPO</name>
<organism evidence="2 3">
    <name type="scientific">Claviceps pusilla</name>
    <dbReference type="NCBI Taxonomy" id="123648"/>
    <lineage>
        <taxon>Eukaryota</taxon>
        <taxon>Fungi</taxon>
        <taxon>Dikarya</taxon>
        <taxon>Ascomycota</taxon>
        <taxon>Pezizomycotina</taxon>
        <taxon>Sordariomycetes</taxon>
        <taxon>Hypocreomycetidae</taxon>
        <taxon>Hypocreales</taxon>
        <taxon>Clavicipitaceae</taxon>
        <taxon>Claviceps</taxon>
    </lineage>
</organism>
<keyword evidence="3" id="KW-1185">Reference proteome</keyword>
<reference evidence="2" key="1">
    <citation type="journal article" date="2020" name="bioRxiv">
        <title>Whole genome comparisons of ergot fungi reveals the divergence and evolution of species within the genus Claviceps are the result of varying mechanisms driving genome evolution and host range expansion.</title>
        <authorList>
            <person name="Wyka S.A."/>
            <person name="Mondo S.J."/>
            <person name="Liu M."/>
            <person name="Dettman J."/>
            <person name="Nalam V."/>
            <person name="Broders K.D."/>
        </authorList>
    </citation>
    <scope>NUCLEOTIDE SEQUENCE</scope>
    <source>
        <strain evidence="2">CCC 602</strain>
    </source>
</reference>
<dbReference type="Proteomes" id="UP000748025">
    <property type="component" value="Unassembled WGS sequence"/>
</dbReference>
<feature type="compositionally biased region" description="Polar residues" evidence="1">
    <location>
        <begin position="59"/>
        <end position="69"/>
    </location>
</feature>
<sequence length="119" mass="13120">MSGFLAGSERAGPFRPRNRFRGTTFDATRVSEECVRPRESRVMKACPEISDPASDRTLYGSTELSNSPRQGAEAVSFSGKPSSGYVTNLLPLWLEESVRLFRRAAVLGLPRGEPAQERT</sequence>
<accession>A0A9P7NA75</accession>
<protein>
    <submittedName>
        <fullName evidence="2">Uncharacterized protein</fullName>
    </submittedName>
</protein>
<comment type="caution">
    <text evidence="2">The sequence shown here is derived from an EMBL/GenBank/DDBJ whole genome shotgun (WGS) entry which is preliminary data.</text>
</comment>
<feature type="non-terminal residue" evidence="2">
    <location>
        <position position="119"/>
    </location>
</feature>
<evidence type="ECO:0000256" key="1">
    <source>
        <dbReference type="SAM" id="MobiDB-lite"/>
    </source>
</evidence>
<evidence type="ECO:0000313" key="2">
    <source>
        <dbReference type="EMBL" id="KAG6007516.1"/>
    </source>
</evidence>
<feature type="region of interest" description="Disordered" evidence="1">
    <location>
        <begin position="1"/>
        <end position="21"/>
    </location>
</feature>
<feature type="region of interest" description="Disordered" evidence="1">
    <location>
        <begin position="49"/>
        <end position="82"/>
    </location>
</feature>